<dbReference type="GO" id="GO:0003743">
    <property type="term" value="F:translation initiation factor activity"/>
    <property type="evidence" value="ECO:0007669"/>
    <property type="project" value="UniProtKB-KW"/>
</dbReference>
<name>A0A0A9YWH5_LYGHE</name>
<feature type="non-terminal residue" evidence="2">
    <location>
        <position position="1"/>
    </location>
</feature>
<feature type="compositionally biased region" description="Basic and acidic residues" evidence="1">
    <location>
        <begin position="63"/>
        <end position="82"/>
    </location>
</feature>
<feature type="compositionally biased region" description="Polar residues" evidence="1">
    <location>
        <begin position="34"/>
        <end position="61"/>
    </location>
</feature>
<protein>
    <submittedName>
        <fullName evidence="2">Translation initiation factor eIF-2B subunit epsilon</fullName>
    </submittedName>
</protein>
<evidence type="ECO:0000256" key="1">
    <source>
        <dbReference type="SAM" id="MobiDB-lite"/>
    </source>
</evidence>
<evidence type="ECO:0000313" key="2">
    <source>
        <dbReference type="EMBL" id="JAG36539.1"/>
    </source>
</evidence>
<sequence length="102" mass="11050">KDIFISVAGQGPGLPWGELCITTVVVPERRVEGSTIQDDSRQGGNLSQAPKNEAKISTSGRLFSERETTCVSEKRVHGDNTPKKRALHCIPGRGTVVIVRHS</sequence>
<proteinExistence type="predicted"/>
<dbReference type="EMBL" id="GBHO01007065">
    <property type="protein sequence ID" value="JAG36539.1"/>
    <property type="molecule type" value="Transcribed_RNA"/>
</dbReference>
<keyword evidence="2" id="KW-0648">Protein biosynthesis</keyword>
<reference evidence="2" key="1">
    <citation type="journal article" date="2014" name="PLoS ONE">
        <title>Transcriptome-Based Identification of ABC Transporters in the Western Tarnished Plant Bug Lygus hesperus.</title>
        <authorList>
            <person name="Hull J.J."/>
            <person name="Chaney K."/>
            <person name="Geib S.M."/>
            <person name="Fabrick J.A."/>
            <person name="Brent C.S."/>
            <person name="Walsh D."/>
            <person name="Lavine L.C."/>
        </authorList>
    </citation>
    <scope>NUCLEOTIDE SEQUENCE</scope>
</reference>
<reference evidence="2" key="2">
    <citation type="submission" date="2014-07" db="EMBL/GenBank/DDBJ databases">
        <authorList>
            <person name="Hull J."/>
        </authorList>
    </citation>
    <scope>NUCLEOTIDE SEQUENCE</scope>
</reference>
<dbReference type="AlphaFoldDB" id="A0A0A9YWH5"/>
<gene>
    <name evidence="2" type="primary">GCD6_2</name>
    <name evidence="2" type="ORF">CM83_102932</name>
</gene>
<keyword evidence="2" id="KW-0396">Initiation factor</keyword>
<accession>A0A0A9YWH5</accession>
<feature type="region of interest" description="Disordered" evidence="1">
    <location>
        <begin position="32"/>
        <end position="84"/>
    </location>
</feature>
<organism evidence="2">
    <name type="scientific">Lygus hesperus</name>
    <name type="common">Western plant bug</name>
    <dbReference type="NCBI Taxonomy" id="30085"/>
    <lineage>
        <taxon>Eukaryota</taxon>
        <taxon>Metazoa</taxon>
        <taxon>Ecdysozoa</taxon>
        <taxon>Arthropoda</taxon>
        <taxon>Hexapoda</taxon>
        <taxon>Insecta</taxon>
        <taxon>Pterygota</taxon>
        <taxon>Neoptera</taxon>
        <taxon>Paraneoptera</taxon>
        <taxon>Hemiptera</taxon>
        <taxon>Heteroptera</taxon>
        <taxon>Panheteroptera</taxon>
        <taxon>Cimicomorpha</taxon>
        <taxon>Miridae</taxon>
        <taxon>Mirini</taxon>
        <taxon>Lygus</taxon>
    </lineage>
</organism>